<dbReference type="PROSITE" id="PS50053">
    <property type="entry name" value="UBIQUITIN_2"/>
    <property type="match status" value="1"/>
</dbReference>
<dbReference type="AlphaFoldDB" id="A0A813KG51"/>
<organism evidence="3 4">
    <name type="scientific">Polarella glacialis</name>
    <name type="common">Dinoflagellate</name>
    <dbReference type="NCBI Taxonomy" id="89957"/>
    <lineage>
        <taxon>Eukaryota</taxon>
        <taxon>Sar</taxon>
        <taxon>Alveolata</taxon>
        <taxon>Dinophyceae</taxon>
        <taxon>Suessiales</taxon>
        <taxon>Suessiaceae</taxon>
        <taxon>Polarella</taxon>
    </lineage>
</organism>
<reference evidence="3" key="1">
    <citation type="submission" date="2021-02" db="EMBL/GenBank/DDBJ databases">
        <authorList>
            <person name="Dougan E. K."/>
            <person name="Rhodes N."/>
            <person name="Thang M."/>
            <person name="Chan C."/>
        </authorList>
    </citation>
    <scope>NUCLEOTIDE SEQUENCE</scope>
</reference>
<evidence type="ECO:0000313" key="4">
    <source>
        <dbReference type="Proteomes" id="UP000626109"/>
    </source>
</evidence>
<proteinExistence type="predicted"/>
<protein>
    <recommendedName>
        <fullName evidence="2">Ubiquitin-like domain-containing protein</fullName>
    </recommendedName>
</protein>
<evidence type="ECO:0000256" key="1">
    <source>
        <dbReference type="SAM" id="MobiDB-lite"/>
    </source>
</evidence>
<feature type="compositionally biased region" description="Basic and acidic residues" evidence="1">
    <location>
        <begin position="30"/>
        <end position="132"/>
    </location>
</feature>
<name>A0A813KG51_POLGL</name>
<feature type="region of interest" description="Disordered" evidence="1">
    <location>
        <begin position="1"/>
        <end position="132"/>
    </location>
</feature>
<dbReference type="EMBL" id="CAJNNW010031149">
    <property type="protein sequence ID" value="CAE8706203.1"/>
    <property type="molecule type" value="Genomic_DNA"/>
</dbReference>
<evidence type="ECO:0000259" key="2">
    <source>
        <dbReference type="PROSITE" id="PS50053"/>
    </source>
</evidence>
<evidence type="ECO:0000313" key="3">
    <source>
        <dbReference type="EMBL" id="CAE8706203.1"/>
    </source>
</evidence>
<accession>A0A813KG51</accession>
<feature type="domain" description="Ubiquitin-like" evidence="2">
    <location>
        <begin position="139"/>
        <end position="195"/>
    </location>
</feature>
<feature type="compositionally biased region" description="Acidic residues" evidence="1">
    <location>
        <begin position="1"/>
        <end position="12"/>
    </location>
</feature>
<gene>
    <name evidence="3" type="ORF">PGLA2088_LOCUS34059</name>
</gene>
<dbReference type="InterPro" id="IPR000626">
    <property type="entry name" value="Ubiquitin-like_dom"/>
</dbReference>
<sequence length="227" mass="26702">MFDFDELDELDPLEPKAEASTSQNVPEAEDLQKTTREEAEGRTIRQDEERKLREREEKLAGEEQERKSREEHERKIRQVEVKRLQEEQEKLAREEKERLAREMQDRTFREAHQGRSKEEPENTREDTNEGKELERTAKVQIKLRYKAQSWSHEFSVTTGSTILELKQRMTESAPEQAKWIDLLREGKPVADNEAICGEETFQFSFLGSQALEPNLFHLAASIDPRTF</sequence>
<dbReference type="Proteomes" id="UP000626109">
    <property type="component" value="Unassembled WGS sequence"/>
</dbReference>
<comment type="caution">
    <text evidence="3">The sequence shown here is derived from an EMBL/GenBank/DDBJ whole genome shotgun (WGS) entry which is preliminary data.</text>
</comment>